<gene>
    <name evidence="1" type="ORF">GCM10022218_11840</name>
</gene>
<evidence type="ECO:0000313" key="1">
    <source>
        <dbReference type="EMBL" id="GAA4171577.1"/>
    </source>
</evidence>
<dbReference type="RefSeq" id="WP_346084857.1">
    <property type="nucleotide sequence ID" value="NZ_BAAAZK010000002.1"/>
</dbReference>
<organism evidence="1 2">
    <name type="scientific">Sphingobacterium ginsenosidimutans</name>
    <dbReference type="NCBI Taxonomy" id="687845"/>
    <lineage>
        <taxon>Bacteria</taxon>
        <taxon>Pseudomonadati</taxon>
        <taxon>Bacteroidota</taxon>
        <taxon>Sphingobacteriia</taxon>
        <taxon>Sphingobacteriales</taxon>
        <taxon>Sphingobacteriaceae</taxon>
        <taxon>Sphingobacterium</taxon>
    </lineage>
</organism>
<sequence length="131" mass="15589">MNEKKTLMLHVARQVLMGKLTIEEAMEQSQVKDRRTIVSWAKRAMKADHIEKEQNKDINCKNTSEKDIRPSAEEKIIRLESELANFKNRNMELLRFQNVLTNKINDLEILINYAEKTYKIDIMRIKRRKNS</sequence>
<dbReference type="Proteomes" id="UP001500167">
    <property type="component" value="Unassembled WGS sequence"/>
</dbReference>
<protein>
    <recommendedName>
        <fullName evidence="3">Transposase</fullName>
    </recommendedName>
</protein>
<comment type="caution">
    <text evidence="1">The sequence shown here is derived from an EMBL/GenBank/DDBJ whole genome shotgun (WGS) entry which is preliminary data.</text>
</comment>
<evidence type="ECO:0000313" key="2">
    <source>
        <dbReference type="Proteomes" id="UP001500167"/>
    </source>
</evidence>
<dbReference type="EMBL" id="BAAAZK010000002">
    <property type="protein sequence ID" value="GAA4171577.1"/>
    <property type="molecule type" value="Genomic_DNA"/>
</dbReference>
<keyword evidence="2" id="KW-1185">Reference proteome</keyword>
<accession>A0ABP7ZWA1</accession>
<evidence type="ECO:0008006" key="3">
    <source>
        <dbReference type="Google" id="ProtNLM"/>
    </source>
</evidence>
<proteinExistence type="predicted"/>
<reference evidence="2" key="1">
    <citation type="journal article" date="2019" name="Int. J. Syst. Evol. Microbiol.">
        <title>The Global Catalogue of Microorganisms (GCM) 10K type strain sequencing project: providing services to taxonomists for standard genome sequencing and annotation.</title>
        <authorList>
            <consortium name="The Broad Institute Genomics Platform"/>
            <consortium name="The Broad Institute Genome Sequencing Center for Infectious Disease"/>
            <person name="Wu L."/>
            <person name="Ma J."/>
        </authorList>
    </citation>
    <scope>NUCLEOTIDE SEQUENCE [LARGE SCALE GENOMIC DNA]</scope>
    <source>
        <strain evidence="2">JCM 16722</strain>
    </source>
</reference>
<name>A0ABP7ZWA1_9SPHI</name>